<sequence length="73" mass="7911">MLPEAVAIVCSPKQHPAVGVFRLTDPPGLQTIVNCKQLGSFHPHPDGVPLYTDADGHLLMSRQLTVKLVDLRA</sequence>
<dbReference type="VEuPathDB" id="FungiDB:MELLADRAFT_73504"/>
<reference evidence="2" key="1">
    <citation type="journal article" date="2011" name="Proc. Natl. Acad. Sci. U.S.A.">
        <title>Obligate biotrophy features unraveled by the genomic analysis of rust fungi.</title>
        <authorList>
            <person name="Duplessis S."/>
            <person name="Cuomo C.A."/>
            <person name="Lin Y.-C."/>
            <person name="Aerts A."/>
            <person name="Tisserant E."/>
            <person name="Veneault-Fourrey C."/>
            <person name="Joly D.L."/>
            <person name="Hacquard S."/>
            <person name="Amselem J."/>
            <person name="Cantarel B.L."/>
            <person name="Chiu R."/>
            <person name="Coutinho P.M."/>
            <person name="Feau N."/>
            <person name="Field M."/>
            <person name="Frey P."/>
            <person name="Gelhaye E."/>
            <person name="Goldberg J."/>
            <person name="Grabherr M.G."/>
            <person name="Kodira C.D."/>
            <person name="Kohler A."/>
            <person name="Kuees U."/>
            <person name="Lindquist E.A."/>
            <person name="Lucas S.M."/>
            <person name="Mago R."/>
            <person name="Mauceli E."/>
            <person name="Morin E."/>
            <person name="Murat C."/>
            <person name="Pangilinan J.L."/>
            <person name="Park R."/>
            <person name="Pearson M."/>
            <person name="Quesneville H."/>
            <person name="Rouhier N."/>
            <person name="Sakthikumar S."/>
            <person name="Salamov A.A."/>
            <person name="Schmutz J."/>
            <person name="Selles B."/>
            <person name="Shapiro H."/>
            <person name="Tanguay P."/>
            <person name="Tuskan G.A."/>
            <person name="Henrissat B."/>
            <person name="Van de Peer Y."/>
            <person name="Rouze P."/>
            <person name="Ellis J.G."/>
            <person name="Dodds P.N."/>
            <person name="Schein J.E."/>
            <person name="Zhong S."/>
            <person name="Hamelin R.C."/>
            <person name="Grigoriev I.V."/>
            <person name="Szabo L.J."/>
            <person name="Martin F."/>
        </authorList>
    </citation>
    <scope>NUCLEOTIDE SEQUENCE [LARGE SCALE GENOMIC DNA]</scope>
    <source>
        <strain evidence="2">98AG31 / pathotype 3-4-7</strain>
    </source>
</reference>
<evidence type="ECO:0000313" key="1">
    <source>
        <dbReference type="EMBL" id="EGF98843.1"/>
    </source>
</evidence>
<dbReference type="eggNOG" id="KOG2880">
    <property type="taxonomic scope" value="Eukaryota"/>
</dbReference>
<proteinExistence type="predicted"/>
<dbReference type="Gene3D" id="3.40.140.10">
    <property type="entry name" value="Cytidine Deaminase, domain 2"/>
    <property type="match status" value="1"/>
</dbReference>
<dbReference type="STRING" id="747676.F4S931"/>
<dbReference type="OrthoDB" id="2504790at2759"/>
<dbReference type="MEROPS" id="M67.A15"/>
<dbReference type="GO" id="GO:0061578">
    <property type="term" value="F:K63-linked deubiquitinase activity"/>
    <property type="evidence" value="ECO:0007669"/>
    <property type="project" value="TreeGrafter"/>
</dbReference>
<protein>
    <recommendedName>
        <fullName evidence="3">MPN domain-containing protein</fullName>
    </recommendedName>
</protein>
<evidence type="ECO:0008006" key="3">
    <source>
        <dbReference type="Google" id="ProtNLM"/>
    </source>
</evidence>
<dbReference type="RefSeq" id="XP_007417873.1">
    <property type="nucleotide sequence ID" value="XM_007417811.1"/>
</dbReference>
<dbReference type="GO" id="GO:0070536">
    <property type="term" value="P:protein K63-linked deubiquitination"/>
    <property type="evidence" value="ECO:0007669"/>
    <property type="project" value="TreeGrafter"/>
</dbReference>
<dbReference type="KEGG" id="mlr:MELLADRAFT_73504"/>
<dbReference type="GO" id="GO:0016020">
    <property type="term" value="C:membrane"/>
    <property type="evidence" value="ECO:0007669"/>
    <property type="project" value="TreeGrafter"/>
</dbReference>
<dbReference type="EMBL" id="GL883168">
    <property type="protein sequence ID" value="EGF98843.1"/>
    <property type="molecule type" value="Genomic_DNA"/>
</dbReference>
<dbReference type="PANTHER" id="PTHR12947">
    <property type="entry name" value="AMSH-LIKE PROTEASE"/>
    <property type="match status" value="1"/>
</dbReference>
<keyword evidence="2" id="KW-1185">Reference proteome</keyword>
<dbReference type="GeneID" id="18932401"/>
<dbReference type="Proteomes" id="UP000001072">
    <property type="component" value="Unassembled WGS sequence"/>
</dbReference>
<dbReference type="PANTHER" id="PTHR12947:SF13">
    <property type="entry name" value="FI19924P1"/>
    <property type="match status" value="1"/>
</dbReference>
<accession>F4S931</accession>
<dbReference type="GO" id="GO:0005768">
    <property type="term" value="C:endosome"/>
    <property type="evidence" value="ECO:0007669"/>
    <property type="project" value="TreeGrafter"/>
</dbReference>
<organism evidence="2">
    <name type="scientific">Melampsora larici-populina (strain 98AG31 / pathotype 3-4-7)</name>
    <name type="common">Poplar leaf rust fungus</name>
    <dbReference type="NCBI Taxonomy" id="747676"/>
    <lineage>
        <taxon>Eukaryota</taxon>
        <taxon>Fungi</taxon>
        <taxon>Dikarya</taxon>
        <taxon>Basidiomycota</taxon>
        <taxon>Pucciniomycotina</taxon>
        <taxon>Pucciniomycetes</taxon>
        <taxon>Pucciniales</taxon>
        <taxon>Melampsoraceae</taxon>
        <taxon>Melampsora</taxon>
    </lineage>
</organism>
<dbReference type="InParanoid" id="F4S931"/>
<name>F4S931_MELLP</name>
<gene>
    <name evidence="1" type="ORF">MELLADRAFT_73504</name>
</gene>
<dbReference type="AlphaFoldDB" id="F4S931"/>
<evidence type="ECO:0000313" key="2">
    <source>
        <dbReference type="Proteomes" id="UP000001072"/>
    </source>
</evidence>
<dbReference type="HOGENOM" id="CLU_186408_0_0_1"/>